<accession>A0A2T4BM38</accession>
<dbReference type="GeneID" id="36601249"/>
<protein>
    <submittedName>
        <fullName evidence="1">Uncharacterized protein</fullName>
    </submittedName>
</protein>
<dbReference type="RefSeq" id="XP_024753697.1">
    <property type="nucleotide sequence ID" value="XM_024893131.1"/>
</dbReference>
<evidence type="ECO:0000313" key="1">
    <source>
        <dbReference type="EMBL" id="PTB70377.1"/>
    </source>
</evidence>
<proteinExistence type="predicted"/>
<sequence>MCEIYVQMTNQGRADGHCRGASSGGEAVESAATPVANHGRGINRRACPHGSIVDGTLRRDSDYPDPSSMQDWFLGKVWAPRALQLRTSGFDDAVAPEFELAGTWLNKARMEKLLLDCASKDKQAVRPDLIGASAMSAIAGPHVCIPRYLAFAAMPELEAVPLWEVSWGGGICTARFSRDESSG</sequence>
<reference evidence="2" key="1">
    <citation type="submission" date="2016-07" db="EMBL/GenBank/DDBJ databases">
        <title>Multiple horizontal gene transfer events from other fungi enriched the ability of initially mycotrophic Trichoderma (Ascomycota) to feed on dead plant biomass.</title>
        <authorList>
            <consortium name="DOE Joint Genome Institute"/>
            <person name="Atanasova L."/>
            <person name="Chenthamara K."/>
            <person name="Zhang J."/>
            <person name="Grujic M."/>
            <person name="Henrissat B."/>
            <person name="Kuo A."/>
            <person name="Aerts A."/>
            <person name="Salamov A."/>
            <person name="Lipzen A."/>
            <person name="Labutti K."/>
            <person name="Barry K."/>
            <person name="Miao Y."/>
            <person name="Rahimi M.J."/>
            <person name="Shen Q."/>
            <person name="Grigoriev I.V."/>
            <person name="Kubicek C.P."/>
            <person name="Druzhinina I.S."/>
        </authorList>
    </citation>
    <scope>NUCLEOTIDE SEQUENCE [LARGE SCALE GENOMIC DNA]</scope>
    <source>
        <strain evidence="2">TUCIM 6016</strain>
    </source>
</reference>
<dbReference type="Proteomes" id="UP000241546">
    <property type="component" value="Unassembled WGS sequence"/>
</dbReference>
<dbReference type="AlphaFoldDB" id="A0A2T4BM38"/>
<evidence type="ECO:0000313" key="2">
    <source>
        <dbReference type="Proteomes" id="UP000241546"/>
    </source>
</evidence>
<gene>
    <name evidence="1" type="ORF">BBK36DRAFT_1137046</name>
</gene>
<keyword evidence="2" id="KW-1185">Reference proteome</keyword>
<dbReference type="EMBL" id="KZ680207">
    <property type="protein sequence ID" value="PTB70377.1"/>
    <property type="molecule type" value="Genomic_DNA"/>
</dbReference>
<name>A0A2T4BM38_9HYPO</name>
<organism evidence="1 2">
    <name type="scientific">Trichoderma citrinoviride</name>
    <dbReference type="NCBI Taxonomy" id="58853"/>
    <lineage>
        <taxon>Eukaryota</taxon>
        <taxon>Fungi</taxon>
        <taxon>Dikarya</taxon>
        <taxon>Ascomycota</taxon>
        <taxon>Pezizomycotina</taxon>
        <taxon>Sordariomycetes</taxon>
        <taxon>Hypocreomycetidae</taxon>
        <taxon>Hypocreales</taxon>
        <taxon>Hypocreaceae</taxon>
        <taxon>Trichoderma</taxon>
    </lineage>
</organism>